<dbReference type="HOGENOM" id="CLU_012062_28_2_3"/>
<protein>
    <submittedName>
        <fullName evidence="3">RNA-binding protein</fullName>
    </submittedName>
</protein>
<gene>
    <name evidence="3" type="ORF">GKIL_3137</name>
</gene>
<proteinExistence type="predicted"/>
<feature type="domain" description="RRM" evidence="2">
    <location>
        <begin position="3"/>
        <end position="81"/>
    </location>
</feature>
<dbReference type="InterPro" id="IPR000504">
    <property type="entry name" value="RRM_dom"/>
</dbReference>
<dbReference type="eggNOG" id="COG0724">
    <property type="taxonomic scope" value="Bacteria"/>
</dbReference>
<evidence type="ECO:0000259" key="2">
    <source>
        <dbReference type="PROSITE" id="PS50102"/>
    </source>
</evidence>
<accession>U5QKK3</accession>
<feature type="region of interest" description="Disordered" evidence="1">
    <location>
        <begin position="75"/>
        <end position="175"/>
    </location>
</feature>
<feature type="compositionally biased region" description="Low complexity" evidence="1">
    <location>
        <begin position="91"/>
        <end position="107"/>
    </location>
</feature>
<dbReference type="InterPro" id="IPR035979">
    <property type="entry name" value="RBD_domain_sf"/>
</dbReference>
<dbReference type="Proteomes" id="UP000017396">
    <property type="component" value="Chromosome"/>
</dbReference>
<dbReference type="EMBL" id="CP003587">
    <property type="protein sequence ID" value="AGY59383.1"/>
    <property type="molecule type" value="Genomic_DNA"/>
</dbReference>
<dbReference type="PANTHER" id="PTHR15241:SF304">
    <property type="entry name" value="RRM DOMAIN-CONTAINING PROTEIN"/>
    <property type="match status" value="1"/>
</dbReference>
<feature type="compositionally biased region" description="Basic and acidic residues" evidence="1">
    <location>
        <begin position="75"/>
        <end position="90"/>
    </location>
</feature>
<evidence type="ECO:0000256" key="1">
    <source>
        <dbReference type="SAM" id="MobiDB-lite"/>
    </source>
</evidence>
<sequence>MSVRLYIGNLPEEVTRQELESFFAPVGNVVSLKVITDRKTNKCRGFGFLTVPSPEVADSFIEQFNGATFKDATLRVEKAQPKTKGERSEEGGSAPAESEAAAVSTSEPGSAPEQPQPAPARSTATPLISTGRSPIRKNDKQRQNDSRRRDSNRERPAVTTTSSDEANQPDPRWADALRDIRRQLTAKA</sequence>
<dbReference type="OrthoDB" id="465167at2"/>
<dbReference type="KEGG" id="glj:GKIL_3137"/>
<feature type="compositionally biased region" description="Basic and acidic residues" evidence="1">
    <location>
        <begin position="136"/>
        <end position="156"/>
    </location>
</feature>
<dbReference type="RefSeq" id="WP_023174643.1">
    <property type="nucleotide sequence ID" value="NC_022600.1"/>
</dbReference>
<dbReference type="Pfam" id="PF00076">
    <property type="entry name" value="RRM_1"/>
    <property type="match status" value="1"/>
</dbReference>
<evidence type="ECO:0000313" key="3">
    <source>
        <dbReference type="EMBL" id="AGY59383.1"/>
    </source>
</evidence>
<dbReference type="AlphaFoldDB" id="U5QKK3"/>
<reference evidence="3 4" key="1">
    <citation type="journal article" date="2013" name="PLoS ONE">
        <title>Cultivation and Complete Genome Sequencing of Gloeobacter kilaueensis sp. nov., from a Lava Cave in Kilauea Caldera, Hawai'i.</title>
        <authorList>
            <person name="Saw J.H."/>
            <person name="Schatz M."/>
            <person name="Brown M.V."/>
            <person name="Kunkel D.D."/>
            <person name="Foster J.S."/>
            <person name="Shick H."/>
            <person name="Christensen S."/>
            <person name="Hou S."/>
            <person name="Wan X."/>
            <person name="Donachie S.P."/>
        </authorList>
    </citation>
    <scope>NUCLEOTIDE SEQUENCE [LARGE SCALE GENOMIC DNA]</scope>
    <source>
        <strain evidence="4">JS</strain>
    </source>
</reference>
<dbReference type="InterPro" id="IPR012677">
    <property type="entry name" value="Nucleotide-bd_a/b_plait_sf"/>
</dbReference>
<name>U5QKK3_GLOK1</name>
<dbReference type="Gene3D" id="3.30.70.330">
    <property type="match status" value="1"/>
</dbReference>
<dbReference type="SMART" id="SM00360">
    <property type="entry name" value="RRM"/>
    <property type="match status" value="1"/>
</dbReference>
<keyword evidence="4" id="KW-1185">Reference proteome</keyword>
<dbReference type="PROSITE" id="PS50102">
    <property type="entry name" value="RRM"/>
    <property type="match status" value="1"/>
</dbReference>
<dbReference type="SUPFAM" id="SSF54928">
    <property type="entry name" value="RNA-binding domain, RBD"/>
    <property type="match status" value="1"/>
</dbReference>
<evidence type="ECO:0000313" key="4">
    <source>
        <dbReference type="Proteomes" id="UP000017396"/>
    </source>
</evidence>
<dbReference type="GO" id="GO:0003723">
    <property type="term" value="F:RNA binding"/>
    <property type="evidence" value="ECO:0007669"/>
    <property type="project" value="InterPro"/>
</dbReference>
<dbReference type="PANTHER" id="PTHR15241">
    <property type="entry name" value="TRANSFORMER-2-RELATED"/>
    <property type="match status" value="1"/>
</dbReference>
<dbReference type="STRING" id="1183438.GKIL_3137"/>
<organism evidence="3 4">
    <name type="scientific">Gloeobacter kilaueensis (strain ATCC BAA-2537 / CCAP 1431/1 / ULC 316 / JS1)</name>
    <dbReference type="NCBI Taxonomy" id="1183438"/>
    <lineage>
        <taxon>Bacteria</taxon>
        <taxon>Bacillati</taxon>
        <taxon>Cyanobacteriota</taxon>
        <taxon>Cyanophyceae</taxon>
        <taxon>Gloeobacterales</taxon>
        <taxon>Gloeobacteraceae</taxon>
        <taxon>Gloeobacter</taxon>
    </lineage>
</organism>
<dbReference type="PATRIC" id="fig|1183438.3.peg.3087"/>
<feature type="compositionally biased region" description="Polar residues" evidence="1">
    <location>
        <begin position="122"/>
        <end position="132"/>
    </location>
</feature>